<dbReference type="Proteomes" id="UP000078397">
    <property type="component" value="Unassembled WGS sequence"/>
</dbReference>
<organism evidence="2 3">
    <name type="scientific">Pochonia chlamydosporia 170</name>
    <dbReference type="NCBI Taxonomy" id="1380566"/>
    <lineage>
        <taxon>Eukaryota</taxon>
        <taxon>Fungi</taxon>
        <taxon>Dikarya</taxon>
        <taxon>Ascomycota</taxon>
        <taxon>Pezizomycotina</taxon>
        <taxon>Sordariomycetes</taxon>
        <taxon>Hypocreomycetidae</taxon>
        <taxon>Hypocreales</taxon>
        <taxon>Clavicipitaceae</taxon>
        <taxon>Pochonia</taxon>
    </lineage>
</organism>
<keyword evidence="1" id="KW-0175">Coiled coil</keyword>
<reference evidence="2 3" key="1">
    <citation type="journal article" date="2016" name="PLoS Pathog.">
        <title>Biosynthesis of antibiotic leucinostatins in bio-control fungus Purpureocillium lilacinum and their inhibition on phytophthora revealed by genome mining.</title>
        <authorList>
            <person name="Wang G."/>
            <person name="Liu Z."/>
            <person name="Lin R."/>
            <person name="Li E."/>
            <person name="Mao Z."/>
            <person name="Ling J."/>
            <person name="Yang Y."/>
            <person name="Yin W.B."/>
            <person name="Xie B."/>
        </authorList>
    </citation>
    <scope>NUCLEOTIDE SEQUENCE [LARGE SCALE GENOMIC DNA]</scope>
    <source>
        <strain evidence="2">170</strain>
    </source>
</reference>
<dbReference type="RefSeq" id="XP_018145475.1">
    <property type="nucleotide sequence ID" value="XM_018284121.1"/>
</dbReference>
<dbReference type="AlphaFoldDB" id="A0A179FSM7"/>
<proteinExistence type="predicted"/>
<dbReference type="EMBL" id="LSBJ02000003">
    <property type="protein sequence ID" value="OAQ68625.1"/>
    <property type="molecule type" value="Genomic_DNA"/>
</dbReference>
<dbReference type="GeneID" id="28848115"/>
<dbReference type="KEGG" id="pchm:VFPPC_04840"/>
<gene>
    <name evidence="2" type="ORF">VFPPC_04840</name>
</gene>
<comment type="caution">
    <text evidence="2">The sequence shown here is derived from an EMBL/GenBank/DDBJ whole genome shotgun (WGS) entry which is preliminary data.</text>
</comment>
<evidence type="ECO:0000256" key="1">
    <source>
        <dbReference type="SAM" id="Coils"/>
    </source>
</evidence>
<protein>
    <submittedName>
        <fullName evidence="2">MYND finger domain-containing protein</fullName>
    </submittedName>
</protein>
<sequence>MPEHWTELSVAKRQKQQCSEDVAAIKAACKKDCGKDNVAECQQCYGKIIDRLRSRYSESEEREWFAQRRAFLHELDGLFQDAKDRKRSLKSIEARIESEKEAWYRWVLRRYPEFIAVSDRGLNQDELRSMLDDPDKSREELVKTMLEGIGKPADWPAGVDGFAEKAGAAKDNPAELKKLYIAEFFINQSTGEALANAQKYLDEYRDNDNMTLEEIIDKIVRDFQQSRSSLPQREGHQRRLDELRRAKTAFEQNKMQAKSLRGAQAGTAGPELYPLPPCSVCGKDTDSSDVLSCGLCQALVQIGGESKMTVYCSEDDHVEAQHDCEAGDKCVQLNDEDVEMGDEVSKAVVCTECLDLKQATLYCSDRCAIANIADHRQSKHGVKTAAEEAQNLVSPLPSFVDSTLAEKNPGLKISQLG</sequence>
<accession>A0A179FSM7</accession>
<evidence type="ECO:0000313" key="3">
    <source>
        <dbReference type="Proteomes" id="UP000078397"/>
    </source>
</evidence>
<feature type="coiled-coil region" evidence="1">
    <location>
        <begin position="233"/>
        <end position="260"/>
    </location>
</feature>
<keyword evidence="3" id="KW-1185">Reference proteome</keyword>
<dbReference type="OrthoDB" id="5424793at2759"/>
<evidence type="ECO:0000313" key="2">
    <source>
        <dbReference type="EMBL" id="OAQ68625.1"/>
    </source>
</evidence>
<name>A0A179FSM7_METCM</name>
<dbReference type="STRING" id="1380566.A0A179FSM7"/>